<dbReference type="CDD" id="cd16406">
    <property type="entry name" value="ParB_N_like"/>
    <property type="match status" value="1"/>
</dbReference>
<reference evidence="3 4" key="1">
    <citation type="submission" date="2024-06" db="EMBL/GenBank/DDBJ databases">
        <title>Brevundimonas sp. C11.</title>
        <authorList>
            <person name="Maltman C."/>
        </authorList>
    </citation>
    <scope>NUCLEOTIDE SEQUENCE [LARGE SCALE GENOMIC DNA]</scope>
    <source>
        <strain evidence="3 4">C11</strain>
    </source>
</reference>
<dbReference type="PANTHER" id="PTHR33375">
    <property type="entry name" value="CHROMOSOME-PARTITIONING PROTEIN PARB-RELATED"/>
    <property type="match status" value="1"/>
</dbReference>
<dbReference type="Gene3D" id="1.10.10.2830">
    <property type="match status" value="1"/>
</dbReference>
<dbReference type="RefSeq" id="WP_349684266.1">
    <property type="nucleotide sequence ID" value="NZ_JBEGDD010000005.1"/>
</dbReference>
<evidence type="ECO:0000256" key="1">
    <source>
        <dbReference type="SAM" id="MobiDB-lite"/>
    </source>
</evidence>
<dbReference type="PANTHER" id="PTHR33375:SF7">
    <property type="entry name" value="CHROMOSOME 2-PARTITIONING PROTEIN PARB-RELATED"/>
    <property type="match status" value="1"/>
</dbReference>
<proteinExistence type="predicted"/>
<feature type="compositionally biased region" description="Acidic residues" evidence="1">
    <location>
        <begin position="668"/>
        <end position="689"/>
    </location>
</feature>
<dbReference type="SUPFAM" id="SSF109709">
    <property type="entry name" value="KorB DNA-binding domain-like"/>
    <property type="match status" value="1"/>
</dbReference>
<dbReference type="InterPro" id="IPR003115">
    <property type="entry name" value="ParB_N"/>
</dbReference>
<evidence type="ECO:0000313" key="3">
    <source>
        <dbReference type="EMBL" id="MEQ7155104.1"/>
    </source>
</evidence>
<evidence type="ECO:0000313" key="4">
    <source>
        <dbReference type="Proteomes" id="UP001445732"/>
    </source>
</evidence>
<dbReference type="SUPFAM" id="SSF110849">
    <property type="entry name" value="ParB/Sulfiredoxin"/>
    <property type="match status" value="1"/>
</dbReference>
<name>A0ABV1NN88_9CAUL</name>
<feature type="region of interest" description="Disordered" evidence="1">
    <location>
        <begin position="414"/>
        <end position="437"/>
    </location>
</feature>
<feature type="domain" description="ParB-like N-terminal" evidence="2">
    <location>
        <begin position="13"/>
        <end position="114"/>
    </location>
</feature>
<accession>A0ABV1NN88</accession>
<sequence length="701" mass="76948">MTQVQKIVLSSSRDIPFNKLILSQSNVRKIKAGVSIEELAEDIAHRTLLQSITVRPVCDTDGVETGMFEIPAGGRRYRALELLVKQKRLCKTAPVPCVVRDGGIAEEDSLAENVQRAPLHPLDQFRAFLTLREKGQSEEEIAAAFFVPVAVVKQRLRLASVSAKLLDVYAEDGLTLDQLMAFTVNADPERQEQVFERLAQSYSKEPHTIRRMLTEGAARASDKRAQFVGLDVYEEAGGVILRDLFQGDDGGWLQDVGLLDRLVGEQLERQAETIRAEGWKWIEVAPDFAYGHTYGLRQLRGDQPPLSEEEQTSRDALQAEFIAIEAAYAVDETFPEEVDQRLSEIETAIAALDDRPAVFDSDEIGRAGAFVSIDASGNLRIDRGYVRPEDEQPIEPEAEDEAVADQGLVAARTDQGEADVVHGAEGSPEPDDEDGIKPIPERLMTELTAHRTLALRYAVGQDANVAFHAVLHALALKVFYRYAIDTCLELDLKSAGFSAQAPGLNDTVLARQLEDRHQAWIKALPKEPADLWDALAEFDGDSQSALLAHCVSLSINAVHEIYNRRPRALAHADRLAGAVELDMVAAGWVPTVETYFGRVTKARILGAVREAKGDRAAQVIDHLKKTDMAEKAQDLLAGSGWLPEPLRTSGVQTLADPSNDVAETAQGSEDEPEVQADITDLTDEEDEVDPELEFGAAIAAE</sequence>
<comment type="caution">
    <text evidence="3">The sequence shown here is derived from an EMBL/GenBank/DDBJ whole genome shotgun (WGS) entry which is preliminary data.</text>
</comment>
<keyword evidence="4" id="KW-1185">Reference proteome</keyword>
<dbReference type="Pfam" id="PF02195">
    <property type="entry name" value="ParB_N"/>
    <property type="match status" value="1"/>
</dbReference>
<dbReference type="Gene3D" id="3.90.1530.30">
    <property type="match status" value="1"/>
</dbReference>
<feature type="region of interest" description="Disordered" evidence="1">
    <location>
        <begin position="647"/>
        <end position="689"/>
    </location>
</feature>
<protein>
    <submittedName>
        <fullName evidence="3">ParB N-terminal domain-containing protein</fullName>
    </submittedName>
</protein>
<dbReference type="EMBL" id="JBEGDD010000005">
    <property type="protein sequence ID" value="MEQ7155104.1"/>
    <property type="molecule type" value="Genomic_DNA"/>
</dbReference>
<dbReference type="InterPro" id="IPR050336">
    <property type="entry name" value="Chromosome_partition/occlusion"/>
</dbReference>
<dbReference type="SMART" id="SM00470">
    <property type="entry name" value="ParB"/>
    <property type="match status" value="1"/>
</dbReference>
<evidence type="ECO:0000259" key="2">
    <source>
        <dbReference type="SMART" id="SM00470"/>
    </source>
</evidence>
<dbReference type="InterPro" id="IPR036086">
    <property type="entry name" value="ParB/Sulfiredoxin_sf"/>
</dbReference>
<dbReference type="Proteomes" id="UP001445732">
    <property type="component" value="Unassembled WGS sequence"/>
</dbReference>
<gene>
    <name evidence="3" type="ORF">ABN401_07750</name>
</gene>
<organism evidence="3 4">
    <name type="scientific">Brevundimonas aurifodinae</name>
    <dbReference type="NCBI Taxonomy" id="1508312"/>
    <lineage>
        <taxon>Bacteria</taxon>
        <taxon>Pseudomonadati</taxon>
        <taxon>Pseudomonadota</taxon>
        <taxon>Alphaproteobacteria</taxon>
        <taxon>Caulobacterales</taxon>
        <taxon>Caulobacteraceae</taxon>
        <taxon>Brevundimonas</taxon>
    </lineage>
</organism>